<name>Q2AA86_ASPOF</name>
<sequence>MNKSTFSPNKLETTVGANSLVTEAVVPQPTIKIRVTEEVEYEFDQQKFEEYISSSSSRSASPRKRRRISFARKIRWFSDLKTQEGEFPATVAAVTPHNNPPVSNETKSTNLNSSVIKELTAEGVPTLSRRARQRQRQHLARQFAKALDQVDGRRYQADLEFRKRQNRSTLEKRIQKHRALLAHAQILPSSTSNPAPSAPTPPVEPYSHVDLSRVRILLKDHLDSLPEDRGRVPVKEHLGPLKGPQANIQTRGRTRPPNKLILITARLGKKTCQTDERVIPENSCKQPIYCPEHNADELYYRARGTNKPRKKSTQEADSHCPCIKLIRTVSSACNYPKSALQRVSVFQRLSSEAAPYAPKRVHNPRALSLNDRGHIPKPFGTKITWRAGVYPKGTQFDLILLAEMHQSLSRPYGLSTR</sequence>
<accession>Q2AA86</accession>
<gene>
    <name evidence="2" type="ORF">17.t00014</name>
</gene>
<protein>
    <submittedName>
        <fullName evidence="2">Uncharacterized protein</fullName>
    </submittedName>
</protein>
<proteinExistence type="predicted"/>
<feature type="compositionally biased region" description="Basic and acidic residues" evidence="1">
    <location>
        <begin position="227"/>
        <end position="239"/>
    </location>
</feature>
<evidence type="ECO:0000256" key="1">
    <source>
        <dbReference type="SAM" id="MobiDB-lite"/>
    </source>
</evidence>
<organism evidence="2">
    <name type="scientific">Asparagus officinalis</name>
    <name type="common">Garden asparagus</name>
    <dbReference type="NCBI Taxonomy" id="4686"/>
    <lineage>
        <taxon>Eukaryota</taxon>
        <taxon>Viridiplantae</taxon>
        <taxon>Streptophyta</taxon>
        <taxon>Embryophyta</taxon>
        <taxon>Tracheophyta</taxon>
        <taxon>Spermatophyta</taxon>
        <taxon>Magnoliopsida</taxon>
        <taxon>Liliopsida</taxon>
        <taxon>Asparagales</taxon>
        <taxon>Asparagaceae</taxon>
        <taxon>Asparagoideae</taxon>
        <taxon>Asparagus</taxon>
    </lineage>
</organism>
<dbReference type="AlphaFoldDB" id="Q2AA86"/>
<reference evidence="2" key="1">
    <citation type="submission" date="2006-03" db="EMBL/GenBank/DDBJ databases">
        <title>Comparative Sequence and Genetic Analyses of Asparagus BACs Reveal No Microsynteny with Onion or Rice.</title>
        <authorList>
            <person name="Jernej J."/>
            <person name="Telgmann A."/>
            <person name="Jung C."/>
            <person name="Cheung F."/>
            <person name="Havey M.J."/>
            <person name="Town C.D."/>
        </authorList>
    </citation>
    <scope>NUCLEOTIDE SEQUENCE</scope>
</reference>
<evidence type="ECO:0000313" key="2">
    <source>
        <dbReference type="EMBL" id="ABD63087.1"/>
    </source>
</evidence>
<feature type="region of interest" description="Disordered" evidence="1">
    <location>
        <begin position="227"/>
        <end position="253"/>
    </location>
</feature>
<dbReference type="EMBL" id="AC183433">
    <property type="protein sequence ID" value="ABD63087.1"/>
    <property type="molecule type" value="Genomic_DNA"/>
</dbReference>